<evidence type="ECO:0000256" key="5">
    <source>
        <dbReference type="ARBA" id="ARBA00022989"/>
    </source>
</evidence>
<reference evidence="10 11" key="1">
    <citation type="submission" date="2018-10" db="EMBL/GenBank/DDBJ databases">
        <title>Sequencing the genomes of 1000 actinobacteria strains.</title>
        <authorList>
            <person name="Klenk H.-P."/>
        </authorList>
    </citation>
    <scope>NUCLEOTIDE SEQUENCE [LARGE SCALE GENOMIC DNA]</scope>
    <source>
        <strain evidence="10 11">DSM 44267</strain>
    </source>
</reference>
<dbReference type="Pfam" id="PF07690">
    <property type="entry name" value="MFS_1"/>
    <property type="match status" value="1"/>
</dbReference>
<dbReference type="Gene3D" id="1.20.1250.20">
    <property type="entry name" value="MFS general substrate transporter like domains"/>
    <property type="match status" value="1"/>
</dbReference>
<evidence type="ECO:0000256" key="2">
    <source>
        <dbReference type="ARBA" id="ARBA00022448"/>
    </source>
</evidence>
<feature type="transmembrane region" description="Helical" evidence="8">
    <location>
        <begin position="128"/>
        <end position="146"/>
    </location>
</feature>
<dbReference type="GO" id="GO:0005886">
    <property type="term" value="C:plasma membrane"/>
    <property type="evidence" value="ECO:0007669"/>
    <property type="project" value="UniProtKB-SubCell"/>
</dbReference>
<dbReference type="EMBL" id="RBXT01000001">
    <property type="protein sequence ID" value="RKT80038.1"/>
    <property type="molecule type" value="Genomic_DNA"/>
</dbReference>
<dbReference type="InterPro" id="IPR050171">
    <property type="entry name" value="MFS_Transporters"/>
</dbReference>
<dbReference type="OrthoDB" id="4855277at2"/>
<keyword evidence="6 8" id="KW-0472">Membrane</keyword>
<dbReference type="PROSITE" id="PS50850">
    <property type="entry name" value="MFS"/>
    <property type="match status" value="1"/>
</dbReference>
<dbReference type="InterPro" id="IPR036259">
    <property type="entry name" value="MFS_trans_sf"/>
</dbReference>
<evidence type="ECO:0000256" key="4">
    <source>
        <dbReference type="ARBA" id="ARBA00022692"/>
    </source>
</evidence>
<feature type="transmembrane region" description="Helical" evidence="8">
    <location>
        <begin position="215"/>
        <end position="237"/>
    </location>
</feature>
<feature type="domain" description="Major facilitator superfamily (MFS) profile" evidence="9">
    <location>
        <begin position="1"/>
        <end position="404"/>
    </location>
</feature>
<accession>A0A495Y4U2</accession>
<feature type="transmembrane region" description="Helical" evidence="8">
    <location>
        <begin position="66"/>
        <end position="87"/>
    </location>
</feature>
<protein>
    <submittedName>
        <fullName evidence="10">MFS transporter</fullName>
    </submittedName>
</protein>
<dbReference type="RefSeq" id="WP_121034830.1">
    <property type="nucleotide sequence ID" value="NZ_RBXT01000001.1"/>
</dbReference>
<evidence type="ECO:0000313" key="11">
    <source>
        <dbReference type="Proteomes" id="UP000278440"/>
    </source>
</evidence>
<keyword evidence="3" id="KW-1003">Cell membrane</keyword>
<keyword evidence="11" id="KW-1185">Reference proteome</keyword>
<dbReference type="PANTHER" id="PTHR23517:SF2">
    <property type="entry name" value="MULTIDRUG RESISTANCE PROTEIN MDTH"/>
    <property type="match status" value="1"/>
</dbReference>
<feature type="transmembrane region" description="Helical" evidence="8">
    <location>
        <begin position="32"/>
        <end position="54"/>
    </location>
</feature>
<dbReference type="AlphaFoldDB" id="A0A495Y4U2"/>
<dbReference type="GO" id="GO:0022857">
    <property type="term" value="F:transmembrane transporter activity"/>
    <property type="evidence" value="ECO:0007669"/>
    <property type="project" value="InterPro"/>
</dbReference>
<evidence type="ECO:0000256" key="1">
    <source>
        <dbReference type="ARBA" id="ARBA00004651"/>
    </source>
</evidence>
<sequence>MRTKILILASAIGMLGWGTVLPYQYAYAANTRGWGALAAALASTLFSVGALVAAPIGGRLADRFDPVVVAVTAKLVAAVGVGGLVLADSPAAFFTGMFVFGLGLTAATPAASVLVLRWVRAEDRRKVFAYKFTAEAVGMAVGAFVAGQLVDLSRPDGMTWAFVAAGVGFALSAGLIYVAGVGAPSLADSELGATAGRSAGDAVDRVGVLDGLRRIFAVPALRWTALVTVTLALGFYAQFESGLPAYALTVLDVRESTIGLAAAVNCLVIVALQVVVVRLTAKRSAPSLLMVVGGIWTLSWVVLSVAQLEPAIASALFVTTFGIFAVGETMYAPVLNPLTASLAPAGMVGTTLGTFTAIQTTFSALGPLVAGALLGAGLANGFLVMHVVISLTAVYGAWRLRGALRRHGGATTRPTPEQDGHMDAGSRRPDAPVVAPAAA</sequence>
<dbReference type="SUPFAM" id="SSF103473">
    <property type="entry name" value="MFS general substrate transporter"/>
    <property type="match status" value="1"/>
</dbReference>
<evidence type="ECO:0000259" key="9">
    <source>
        <dbReference type="PROSITE" id="PS50850"/>
    </source>
</evidence>
<proteinExistence type="predicted"/>
<evidence type="ECO:0000256" key="6">
    <source>
        <dbReference type="ARBA" id="ARBA00023136"/>
    </source>
</evidence>
<organism evidence="10 11">
    <name type="scientific">Terracoccus luteus</name>
    <dbReference type="NCBI Taxonomy" id="53356"/>
    <lineage>
        <taxon>Bacteria</taxon>
        <taxon>Bacillati</taxon>
        <taxon>Actinomycetota</taxon>
        <taxon>Actinomycetes</taxon>
        <taxon>Micrococcales</taxon>
        <taxon>Intrasporangiaceae</taxon>
        <taxon>Terracoccus</taxon>
    </lineage>
</organism>
<feature type="transmembrane region" description="Helical" evidence="8">
    <location>
        <begin position="378"/>
        <end position="398"/>
    </location>
</feature>
<feature type="transmembrane region" description="Helical" evidence="8">
    <location>
        <begin position="312"/>
        <end position="331"/>
    </location>
</feature>
<feature type="transmembrane region" description="Helical" evidence="8">
    <location>
        <begin position="288"/>
        <end position="306"/>
    </location>
</feature>
<evidence type="ECO:0000313" key="10">
    <source>
        <dbReference type="EMBL" id="RKT80038.1"/>
    </source>
</evidence>
<evidence type="ECO:0000256" key="7">
    <source>
        <dbReference type="SAM" id="MobiDB-lite"/>
    </source>
</evidence>
<evidence type="ECO:0000256" key="8">
    <source>
        <dbReference type="SAM" id="Phobius"/>
    </source>
</evidence>
<dbReference type="PANTHER" id="PTHR23517">
    <property type="entry name" value="RESISTANCE PROTEIN MDTM, PUTATIVE-RELATED-RELATED"/>
    <property type="match status" value="1"/>
</dbReference>
<name>A0A495Y4U2_9MICO</name>
<comment type="caution">
    <text evidence="10">The sequence shown here is derived from an EMBL/GenBank/DDBJ whole genome shotgun (WGS) entry which is preliminary data.</text>
</comment>
<dbReference type="InterPro" id="IPR011701">
    <property type="entry name" value="MFS"/>
</dbReference>
<dbReference type="Proteomes" id="UP000278440">
    <property type="component" value="Unassembled WGS sequence"/>
</dbReference>
<keyword evidence="2" id="KW-0813">Transport</keyword>
<feature type="compositionally biased region" description="Basic and acidic residues" evidence="7">
    <location>
        <begin position="416"/>
        <end position="430"/>
    </location>
</feature>
<feature type="transmembrane region" description="Helical" evidence="8">
    <location>
        <begin position="93"/>
        <end position="116"/>
    </location>
</feature>
<keyword evidence="5 8" id="KW-1133">Transmembrane helix</keyword>
<evidence type="ECO:0000256" key="3">
    <source>
        <dbReference type="ARBA" id="ARBA00022475"/>
    </source>
</evidence>
<feature type="transmembrane region" description="Helical" evidence="8">
    <location>
        <begin position="158"/>
        <end position="179"/>
    </location>
</feature>
<feature type="region of interest" description="Disordered" evidence="7">
    <location>
        <begin position="407"/>
        <end position="439"/>
    </location>
</feature>
<dbReference type="InterPro" id="IPR020846">
    <property type="entry name" value="MFS_dom"/>
</dbReference>
<comment type="subcellular location">
    <subcellularLocation>
        <location evidence="1">Cell membrane</location>
        <topology evidence="1">Multi-pass membrane protein</topology>
    </subcellularLocation>
</comment>
<keyword evidence="4 8" id="KW-0812">Transmembrane</keyword>
<feature type="transmembrane region" description="Helical" evidence="8">
    <location>
        <begin position="338"/>
        <end position="358"/>
    </location>
</feature>
<feature type="transmembrane region" description="Helical" evidence="8">
    <location>
        <begin position="257"/>
        <end position="276"/>
    </location>
</feature>
<gene>
    <name evidence="10" type="ORF">DFJ68_3517</name>
</gene>